<evidence type="ECO:0000313" key="6">
    <source>
        <dbReference type="Proteomes" id="UP000199041"/>
    </source>
</evidence>
<dbReference type="GO" id="GO:0000166">
    <property type="term" value="F:nucleotide binding"/>
    <property type="evidence" value="ECO:0007669"/>
    <property type="project" value="InterPro"/>
</dbReference>
<dbReference type="AlphaFoldDB" id="A0A1H3ZFE2"/>
<sequence>MQEKIYNWGILGPGKIAKKFAEALQHPTVSRRCKLYGVASRDLERAVDFAETFKAEKAYGGYEQLIQDPEVDIIYIATPHAFHFELAMACILNHKHVLVEKPMSLNREQTHFLVEKAIEHNTFLMEALWTRFLPMTESILDDIKHNKLGDIRFIKSDFGFPAPNVPSGRLFNPRLGGGSILDVGIYPLFLCLLILGDFTEAVITGTLSDQHIDLNCQAVLKYKNGATALIASAIDTQLPITTEITGTKGQIRIPCPWYKNDHYYLKTTQNDHSEKVQLPAHTNGFEYEILEVIDCLDKGLIHSAKWETAASMILAEQMDRLLEKLAVKHPYTCHPFSDRLNTPPRI</sequence>
<feature type="domain" description="GFO/IDH/MocA-like oxidoreductase" evidence="4">
    <location>
        <begin position="143"/>
        <end position="252"/>
    </location>
</feature>
<dbReference type="SUPFAM" id="SSF55347">
    <property type="entry name" value="Glyceraldehyde-3-phosphate dehydrogenase-like, C-terminal domain"/>
    <property type="match status" value="1"/>
</dbReference>
<dbReference type="InterPro" id="IPR050984">
    <property type="entry name" value="Gfo/Idh/MocA_domain"/>
</dbReference>
<organism evidence="5 6">
    <name type="scientific">Arachidicoccus rhizosphaerae</name>
    <dbReference type="NCBI Taxonomy" id="551991"/>
    <lineage>
        <taxon>Bacteria</taxon>
        <taxon>Pseudomonadati</taxon>
        <taxon>Bacteroidota</taxon>
        <taxon>Chitinophagia</taxon>
        <taxon>Chitinophagales</taxon>
        <taxon>Chitinophagaceae</taxon>
        <taxon>Arachidicoccus</taxon>
    </lineage>
</organism>
<comment type="similarity">
    <text evidence="1">Belongs to the Gfo/Idh/MocA family.</text>
</comment>
<keyword evidence="6" id="KW-1185">Reference proteome</keyword>
<evidence type="ECO:0000313" key="5">
    <source>
        <dbReference type="EMBL" id="SEA22513.1"/>
    </source>
</evidence>
<name>A0A1H3ZFE2_9BACT</name>
<dbReference type="Proteomes" id="UP000199041">
    <property type="component" value="Unassembled WGS sequence"/>
</dbReference>
<dbReference type="RefSeq" id="WP_091397787.1">
    <property type="nucleotide sequence ID" value="NZ_FNQY01000011.1"/>
</dbReference>
<dbReference type="InterPro" id="IPR055170">
    <property type="entry name" value="GFO_IDH_MocA-like_dom"/>
</dbReference>
<dbReference type="InterPro" id="IPR036291">
    <property type="entry name" value="NAD(P)-bd_dom_sf"/>
</dbReference>
<dbReference type="OrthoDB" id="9815825at2"/>
<dbReference type="STRING" id="551991.SAMN05192529_1115"/>
<dbReference type="Gene3D" id="3.30.360.10">
    <property type="entry name" value="Dihydrodipicolinate Reductase, domain 2"/>
    <property type="match status" value="1"/>
</dbReference>
<dbReference type="Gene3D" id="3.40.50.720">
    <property type="entry name" value="NAD(P)-binding Rossmann-like Domain"/>
    <property type="match status" value="1"/>
</dbReference>
<dbReference type="PANTHER" id="PTHR22604:SF105">
    <property type="entry name" value="TRANS-1,2-DIHYDROBENZENE-1,2-DIOL DEHYDROGENASE"/>
    <property type="match status" value="1"/>
</dbReference>
<dbReference type="Pfam" id="PF22725">
    <property type="entry name" value="GFO_IDH_MocA_C3"/>
    <property type="match status" value="1"/>
</dbReference>
<dbReference type="GO" id="GO:0016491">
    <property type="term" value="F:oxidoreductase activity"/>
    <property type="evidence" value="ECO:0007669"/>
    <property type="project" value="UniProtKB-KW"/>
</dbReference>
<accession>A0A1H3ZFE2</accession>
<proteinExistence type="inferred from homology"/>
<evidence type="ECO:0000256" key="1">
    <source>
        <dbReference type="ARBA" id="ARBA00010928"/>
    </source>
</evidence>
<dbReference type="Pfam" id="PF01408">
    <property type="entry name" value="GFO_IDH_MocA"/>
    <property type="match status" value="1"/>
</dbReference>
<gene>
    <name evidence="5" type="ORF">SAMN05192529_1115</name>
</gene>
<evidence type="ECO:0000256" key="2">
    <source>
        <dbReference type="ARBA" id="ARBA00023002"/>
    </source>
</evidence>
<keyword evidence="2" id="KW-0560">Oxidoreductase</keyword>
<reference evidence="5 6" key="1">
    <citation type="submission" date="2016-10" db="EMBL/GenBank/DDBJ databases">
        <authorList>
            <person name="de Groot N.N."/>
        </authorList>
    </citation>
    <scope>NUCLEOTIDE SEQUENCE [LARGE SCALE GENOMIC DNA]</scope>
    <source>
        <strain evidence="5 6">Vu-144</strain>
    </source>
</reference>
<dbReference type="SUPFAM" id="SSF51735">
    <property type="entry name" value="NAD(P)-binding Rossmann-fold domains"/>
    <property type="match status" value="1"/>
</dbReference>
<evidence type="ECO:0000259" key="4">
    <source>
        <dbReference type="Pfam" id="PF22725"/>
    </source>
</evidence>
<feature type="domain" description="Gfo/Idh/MocA-like oxidoreductase N-terminal" evidence="3">
    <location>
        <begin position="7"/>
        <end position="125"/>
    </location>
</feature>
<dbReference type="InterPro" id="IPR000683">
    <property type="entry name" value="Gfo/Idh/MocA-like_OxRdtase_N"/>
</dbReference>
<dbReference type="EMBL" id="FNQY01000011">
    <property type="protein sequence ID" value="SEA22513.1"/>
    <property type="molecule type" value="Genomic_DNA"/>
</dbReference>
<dbReference type="PANTHER" id="PTHR22604">
    <property type="entry name" value="OXIDOREDUCTASES"/>
    <property type="match status" value="1"/>
</dbReference>
<evidence type="ECO:0000259" key="3">
    <source>
        <dbReference type="Pfam" id="PF01408"/>
    </source>
</evidence>
<protein>
    <submittedName>
        <fullName evidence="5">Predicted dehydrogenase</fullName>
    </submittedName>
</protein>